<evidence type="ECO:0000313" key="3">
    <source>
        <dbReference type="Proteomes" id="UP000004095"/>
    </source>
</evidence>
<protein>
    <submittedName>
        <fullName evidence="2">Uncharacterized protein</fullName>
    </submittedName>
</protein>
<comment type="caution">
    <text evidence="2">The sequence shown here is derived from an EMBL/GenBank/DDBJ whole genome shotgun (WGS) entry which is preliminary data.</text>
</comment>
<sequence length="76" mass="8612">MAAKPWQDSELKNLFKQQKETETGFTPGFDSMWEATLRASEIKKKNKWRFSGVAAGLLIALNIGIYQLAQSPLRLL</sequence>
<organism evidence="2 3">
    <name type="scientific">Microscilla marina ATCC 23134</name>
    <dbReference type="NCBI Taxonomy" id="313606"/>
    <lineage>
        <taxon>Bacteria</taxon>
        <taxon>Pseudomonadati</taxon>
        <taxon>Bacteroidota</taxon>
        <taxon>Cytophagia</taxon>
        <taxon>Cytophagales</taxon>
        <taxon>Microscillaceae</taxon>
        <taxon>Microscilla</taxon>
    </lineage>
</organism>
<reference evidence="2 3" key="1">
    <citation type="submission" date="2007-01" db="EMBL/GenBank/DDBJ databases">
        <authorList>
            <person name="Haygood M."/>
            <person name="Podell S."/>
            <person name="Anderson C."/>
            <person name="Hopkinson B."/>
            <person name="Roe K."/>
            <person name="Barbeau K."/>
            <person name="Gaasterland T."/>
            <person name="Ferriera S."/>
            <person name="Johnson J."/>
            <person name="Kravitz S."/>
            <person name="Beeson K."/>
            <person name="Sutton G."/>
            <person name="Rogers Y.-H."/>
            <person name="Friedman R."/>
            <person name="Frazier M."/>
            <person name="Venter J.C."/>
        </authorList>
    </citation>
    <scope>NUCLEOTIDE SEQUENCE [LARGE SCALE GENOMIC DNA]</scope>
    <source>
        <strain evidence="2 3">ATCC 23134</strain>
    </source>
</reference>
<dbReference type="AlphaFoldDB" id="A1ZZA6"/>
<evidence type="ECO:0000256" key="1">
    <source>
        <dbReference type="SAM" id="Phobius"/>
    </source>
</evidence>
<evidence type="ECO:0000313" key="2">
    <source>
        <dbReference type="EMBL" id="EAY24307.1"/>
    </source>
</evidence>
<name>A1ZZA6_MICM2</name>
<proteinExistence type="predicted"/>
<gene>
    <name evidence="2" type="ORF">M23134_03061</name>
</gene>
<keyword evidence="1" id="KW-0472">Membrane</keyword>
<dbReference type="RefSeq" id="WP_002705113.1">
    <property type="nucleotide sequence ID" value="NZ_AAWS01000074.1"/>
</dbReference>
<dbReference type="Proteomes" id="UP000004095">
    <property type="component" value="Unassembled WGS sequence"/>
</dbReference>
<keyword evidence="3" id="KW-1185">Reference proteome</keyword>
<feature type="non-terminal residue" evidence="2">
    <location>
        <position position="76"/>
    </location>
</feature>
<keyword evidence="1" id="KW-1133">Transmembrane helix</keyword>
<keyword evidence="1" id="KW-0812">Transmembrane</keyword>
<feature type="transmembrane region" description="Helical" evidence="1">
    <location>
        <begin position="48"/>
        <end position="69"/>
    </location>
</feature>
<accession>A1ZZA6</accession>
<dbReference type="EMBL" id="AAWS01000074">
    <property type="protein sequence ID" value="EAY24307.1"/>
    <property type="molecule type" value="Genomic_DNA"/>
</dbReference>